<dbReference type="RefSeq" id="XP_021867531.1">
    <property type="nucleotide sequence ID" value="XM_022011839.2"/>
</dbReference>
<dbReference type="GeneID" id="110806203"/>
<organism evidence="1 2">
    <name type="scientific">Spinacia oleracea</name>
    <name type="common">Spinach</name>
    <dbReference type="NCBI Taxonomy" id="3562"/>
    <lineage>
        <taxon>Eukaryota</taxon>
        <taxon>Viridiplantae</taxon>
        <taxon>Streptophyta</taxon>
        <taxon>Embryophyta</taxon>
        <taxon>Tracheophyta</taxon>
        <taxon>Spermatophyta</taxon>
        <taxon>Magnoliopsida</taxon>
        <taxon>eudicotyledons</taxon>
        <taxon>Gunneridae</taxon>
        <taxon>Pentapetalae</taxon>
        <taxon>Caryophyllales</taxon>
        <taxon>Chenopodiaceae</taxon>
        <taxon>Chenopodioideae</taxon>
        <taxon>Anserineae</taxon>
        <taxon>Spinacia</taxon>
    </lineage>
</organism>
<dbReference type="KEGG" id="soe:110806203"/>
<keyword evidence="1" id="KW-1185">Reference proteome</keyword>
<dbReference type="Proteomes" id="UP000813463">
    <property type="component" value="Chromosome 1"/>
</dbReference>
<dbReference type="OrthoDB" id="2014278at2759"/>
<evidence type="ECO:0000313" key="1">
    <source>
        <dbReference type="Proteomes" id="UP000813463"/>
    </source>
</evidence>
<reference evidence="2" key="2">
    <citation type="submission" date="2025-08" db="UniProtKB">
        <authorList>
            <consortium name="RefSeq"/>
        </authorList>
    </citation>
    <scope>IDENTIFICATION</scope>
    <source>
        <tissue evidence="2">Leaf</tissue>
    </source>
</reference>
<gene>
    <name evidence="2" type="primary">LOC110806203</name>
</gene>
<dbReference type="Pfam" id="PF05056">
    <property type="entry name" value="DUF674"/>
    <property type="match status" value="1"/>
</dbReference>
<name>A0A9R0JGP2_SPIOL</name>
<dbReference type="AlphaFoldDB" id="A0A9R0JGP2"/>
<evidence type="ECO:0008006" key="3">
    <source>
        <dbReference type="Google" id="ProtNLM"/>
    </source>
</evidence>
<proteinExistence type="predicted"/>
<reference evidence="1" key="1">
    <citation type="journal article" date="2021" name="Nat. Commun.">
        <title>Genomic analyses provide insights into spinach domestication and the genetic basis of agronomic traits.</title>
        <authorList>
            <person name="Cai X."/>
            <person name="Sun X."/>
            <person name="Xu C."/>
            <person name="Sun H."/>
            <person name="Wang X."/>
            <person name="Ge C."/>
            <person name="Zhang Z."/>
            <person name="Wang Q."/>
            <person name="Fei Z."/>
            <person name="Jiao C."/>
            <person name="Wang Q."/>
        </authorList>
    </citation>
    <scope>NUCLEOTIDE SEQUENCE [LARGE SCALE GENOMIC DNA]</scope>
    <source>
        <strain evidence="1">cv. Varoflay</strain>
    </source>
</reference>
<sequence length="232" mass="25319">MEDQNETQIISLKLLVDTKVNKVLFAEAGKEFVDFIFHIMSLPLGTIVKFLNQMSMAGCLGELYKSVESLNNQYFYSDLNKESVLNPKTVVNVPLLSLNEAPSTPNKLYDCGSSCGYVTYVHGIKCPHCRQGMCKELVFAGPTGSANTAASRSSGSEGYVKGVVTYMVMDNLEVKPMSTISGITFINKFSVKDMSSLEEKVVQVGLKEGLAILKASMETKAVLTLVFLGNKV</sequence>
<dbReference type="PANTHER" id="PTHR33103:SF19">
    <property type="entry name" value="OS09G0544700 PROTEIN"/>
    <property type="match status" value="1"/>
</dbReference>
<dbReference type="PANTHER" id="PTHR33103">
    <property type="entry name" value="OS01G0153900 PROTEIN"/>
    <property type="match status" value="1"/>
</dbReference>
<dbReference type="InterPro" id="IPR007750">
    <property type="entry name" value="DUF674"/>
</dbReference>
<accession>A0A9R0JGP2</accession>
<evidence type="ECO:0000313" key="2">
    <source>
        <dbReference type="RefSeq" id="XP_021867531.1"/>
    </source>
</evidence>
<protein>
    <recommendedName>
        <fullName evidence="3">DUF674 domain-containing protein</fullName>
    </recommendedName>
</protein>